<evidence type="ECO:0000259" key="2">
    <source>
        <dbReference type="Pfam" id="PF02481"/>
    </source>
</evidence>
<dbReference type="Pfam" id="PF02481">
    <property type="entry name" value="DNA_processg_A"/>
    <property type="match status" value="1"/>
</dbReference>
<sequence>MSDLTVEQQAKLLALTDLKGVGDKRAQKLVSVARGVDSVYESPFSTLSDLHYVSEQTFTQLQDLDSEISRYESQIRRAAEDGVSLATPYDSLYPEQLQTQHAPLKLFTKGDESLLTSPMVSFAGSRDANDSAIEWASRIAGGLADEGYTIVSGGAFGIDAAAHRAALDKRGSTIIVSPSGHNVPYPKAHEELFKRVINEGLVISHRFPNQDPARGGFLYRNRTNSALSEAIIIAAASDDGGSMSQFETAVKQGKTVFVPDESVGPLPDSGLAEMRASDDTVVVESLGDVLDEINVNDGQSSLNDW</sequence>
<evidence type="ECO:0000256" key="1">
    <source>
        <dbReference type="ARBA" id="ARBA00006525"/>
    </source>
</evidence>
<dbReference type="Proteomes" id="UP000011612">
    <property type="component" value="Unassembled WGS sequence"/>
</dbReference>
<dbReference type="InterPro" id="IPR003488">
    <property type="entry name" value="DprA"/>
</dbReference>
<dbReference type="SUPFAM" id="SSF102405">
    <property type="entry name" value="MCP/YpsA-like"/>
    <property type="match status" value="1"/>
</dbReference>
<gene>
    <name evidence="3" type="ORF">C453_14436</name>
</gene>
<organism evidence="3 4">
    <name type="scientific">Haloferax elongans ATCC BAA-1513</name>
    <dbReference type="NCBI Taxonomy" id="1230453"/>
    <lineage>
        <taxon>Archaea</taxon>
        <taxon>Methanobacteriati</taxon>
        <taxon>Methanobacteriota</taxon>
        <taxon>Stenosarchaea group</taxon>
        <taxon>Halobacteria</taxon>
        <taxon>Halobacteriales</taxon>
        <taxon>Haloferacaceae</taxon>
        <taxon>Haloferax</taxon>
    </lineage>
</organism>
<dbReference type="PANTHER" id="PTHR43022">
    <property type="entry name" value="PROTEIN SMF"/>
    <property type="match status" value="1"/>
</dbReference>
<feature type="domain" description="Smf/DprA SLOG" evidence="2">
    <location>
        <begin position="86"/>
        <end position="292"/>
    </location>
</feature>
<dbReference type="PANTHER" id="PTHR43022:SF1">
    <property type="entry name" value="PROTEIN SMF"/>
    <property type="match status" value="1"/>
</dbReference>
<accession>M0HFB0</accession>
<name>M0HFB0_HALEO</name>
<comment type="caution">
    <text evidence="3">The sequence shown here is derived from an EMBL/GenBank/DDBJ whole genome shotgun (WGS) entry which is preliminary data.</text>
</comment>
<proteinExistence type="inferred from homology"/>
<evidence type="ECO:0000313" key="4">
    <source>
        <dbReference type="Proteomes" id="UP000011612"/>
    </source>
</evidence>
<dbReference type="GO" id="GO:0009294">
    <property type="term" value="P:DNA-mediated transformation"/>
    <property type="evidence" value="ECO:0007669"/>
    <property type="project" value="InterPro"/>
</dbReference>
<evidence type="ECO:0000313" key="3">
    <source>
        <dbReference type="EMBL" id="ELZ83211.1"/>
    </source>
</evidence>
<comment type="similarity">
    <text evidence="1">Belongs to the DprA/Smf family.</text>
</comment>
<dbReference type="InterPro" id="IPR057666">
    <property type="entry name" value="DrpA_SLOG"/>
</dbReference>
<dbReference type="EMBL" id="AOLK01000021">
    <property type="protein sequence ID" value="ELZ83211.1"/>
    <property type="molecule type" value="Genomic_DNA"/>
</dbReference>
<dbReference type="STRING" id="1230453.C453_14436"/>
<dbReference type="OrthoDB" id="297893at2157"/>
<reference evidence="3 4" key="1">
    <citation type="journal article" date="2014" name="PLoS Genet.">
        <title>Phylogenetically driven sequencing of extremely halophilic archaea reveals strategies for static and dynamic osmo-response.</title>
        <authorList>
            <person name="Becker E.A."/>
            <person name="Seitzer P.M."/>
            <person name="Tritt A."/>
            <person name="Larsen D."/>
            <person name="Krusor M."/>
            <person name="Yao A.I."/>
            <person name="Wu D."/>
            <person name="Madern D."/>
            <person name="Eisen J.A."/>
            <person name="Darling A.E."/>
            <person name="Facciotti M.T."/>
        </authorList>
    </citation>
    <scope>NUCLEOTIDE SEQUENCE [LARGE SCALE GENOMIC DNA]</scope>
    <source>
        <strain evidence="3 4">ATCC BAA-1513</strain>
    </source>
</reference>
<dbReference type="AlphaFoldDB" id="M0HFB0"/>
<dbReference type="Gene3D" id="3.40.50.450">
    <property type="match status" value="1"/>
</dbReference>
<keyword evidence="4" id="KW-1185">Reference proteome</keyword>
<dbReference type="RefSeq" id="WP_008325434.1">
    <property type="nucleotide sequence ID" value="NZ_AOLK01000021.1"/>
</dbReference>
<protein>
    <recommendedName>
        <fullName evidence="2">Smf/DprA SLOG domain-containing protein</fullName>
    </recommendedName>
</protein>
<dbReference type="PATRIC" id="fig|1230453.4.peg.2869"/>